<sequence length="389" mass="43975">MCSEEVTKKREGRRGVARAKAHCKDCEACDDADCTWCCPERLAALNPLLRLILLVIGMLCVILILVFANISNNSVSSGNLHDIAAVTPREGINVSRAQEILTALCDAYRDGLVSGDSCNRLCFTRKWVVTDYYEAHKTVIVLKDGGQMTVYKSEQPFYTDFPQIDNSKSYEQYSDMVSPMSAGEGMTQRDRTSLSTLIQQPEFILFRLLPLTRVTPKLIGTCGHMYEVESLVAFRMKGYYMNLKGKILVHLMGTLKLLYEFLNEPLQWCAVKFENLGLSADYPKRFVLMDGDMVYTQSKLNSMLKGKPCVKDEDCRIGDCEARCTADLTCSGRSNENLEVFCDKLVNKLFGNNWSRNNKYLLACHDTGSNITKRLNDLRLTWSWNLADV</sequence>
<proteinExistence type="predicted"/>
<feature type="transmembrane region" description="Helical" evidence="1">
    <location>
        <begin position="51"/>
        <end position="70"/>
    </location>
</feature>
<dbReference type="OrthoDB" id="8543887at2759"/>
<keyword evidence="1" id="KW-1133">Transmembrane helix</keyword>
<dbReference type="PANTHER" id="PTHR21093">
    <property type="entry name" value="DIVERGENT PROTEIN KINASE DOMAIN 1C-RELATED"/>
    <property type="match status" value="1"/>
</dbReference>
<organism evidence="3 4">
    <name type="scientific">Diploscapter pachys</name>
    <dbReference type="NCBI Taxonomy" id="2018661"/>
    <lineage>
        <taxon>Eukaryota</taxon>
        <taxon>Metazoa</taxon>
        <taxon>Ecdysozoa</taxon>
        <taxon>Nematoda</taxon>
        <taxon>Chromadorea</taxon>
        <taxon>Rhabditida</taxon>
        <taxon>Rhabditina</taxon>
        <taxon>Rhabditomorpha</taxon>
        <taxon>Rhabditoidea</taxon>
        <taxon>Rhabditidae</taxon>
        <taxon>Diploscapter</taxon>
    </lineage>
</organism>
<dbReference type="Proteomes" id="UP000218231">
    <property type="component" value="Unassembled WGS sequence"/>
</dbReference>
<keyword evidence="4" id="KW-1185">Reference proteome</keyword>
<dbReference type="InterPro" id="IPR022049">
    <property type="entry name" value="FAM69_kinase_dom"/>
</dbReference>
<evidence type="ECO:0000259" key="2">
    <source>
        <dbReference type="Pfam" id="PF12260"/>
    </source>
</evidence>
<dbReference type="EMBL" id="LIAE01010632">
    <property type="protein sequence ID" value="PAV57589.1"/>
    <property type="molecule type" value="Genomic_DNA"/>
</dbReference>
<evidence type="ECO:0000256" key="1">
    <source>
        <dbReference type="SAM" id="Phobius"/>
    </source>
</evidence>
<keyword evidence="1" id="KW-0812">Transmembrane</keyword>
<dbReference type="AlphaFoldDB" id="A0A2A2J7J4"/>
<accession>A0A2A2J7J4</accession>
<evidence type="ECO:0000313" key="3">
    <source>
        <dbReference type="EMBL" id="PAV57589.1"/>
    </source>
</evidence>
<gene>
    <name evidence="3" type="ORF">WR25_03438</name>
</gene>
<name>A0A2A2J7J4_9BILA</name>
<dbReference type="PANTHER" id="PTHR21093:SF2">
    <property type="entry name" value="DIVERGENT PROTEIN KINASE DOMAIN 1C"/>
    <property type="match status" value="1"/>
</dbReference>
<dbReference type="Pfam" id="PF12260">
    <property type="entry name" value="PIP49_C"/>
    <property type="match status" value="1"/>
</dbReference>
<protein>
    <recommendedName>
        <fullName evidence="2">FAM69 protein-kinase domain-containing protein</fullName>
    </recommendedName>
</protein>
<evidence type="ECO:0000313" key="4">
    <source>
        <dbReference type="Proteomes" id="UP000218231"/>
    </source>
</evidence>
<keyword evidence="1" id="KW-0472">Membrane</keyword>
<reference evidence="3 4" key="1">
    <citation type="journal article" date="2017" name="Curr. Biol.">
        <title>Genome architecture and evolution of a unichromosomal asexual nematode.</title>
        <authorList>
            <person name="Fradin H."/>
            <person name="Zegar C."/>
            <person name="Gutwein M."/>
            <person name="Lucas J."/>
            <person name="Kovtun M."/>
            <person name="Corcoran D."/>
            <person name="Baugh L.R."/>
            <person name="Kiontke K."/>
            <person name="Gunsalus K."/>
            <person name="Fitch D.H."/>
            <person name="Piano F."/>
        </authorList>
    </citation>
    <scope>NUCLEOTIDE SEQUENCE [LARGE SCALE GENOMIC DNA]</scope>
    <source>
        <strain evidence="3">PF1309</strain>
    </source>
</reference>
<feature type="domain" description="FAM69 protein-kinase" evidence="2">
    <location>
        <begin position="196"/>
        <end position="358"/>
    </location>
</feature>
<comment type="caution">
    <text evidence="3">The sequence shown here is derived from an EMBL/GenBank/DDBJ whole genome shotgun (WGS) entry which is preliminary data.</text>
</comment>